<keyword evidence="3" id="KW-1185">Reference proteome</keyword>
<protein>
    <recommendedName>
        <fullName evidence="1">PDZ domain-containing protein</fullName>
    </recommendedName>
</protein>
<dbReference type="InterPro" id="IPR036034">
    <property type="entry name" value="PDZ_sf"/>
</dbReference>
<feature type="domain" description="PDZ" evidence="1">
    <location>
        <begin position="9"/>
        <end position="108"/>
    </location>
</feature>
<dbReference type="SUPFAM" id="SSF50156">
    <property type="entry name" value="PDZ domain-like"/>
    <property type="match status" value="1"/>
</dbReference>
<comment type="caution">
    <text evidence="2">The sequence shown here is derived from an EMBL/GenBank/DDBJ whole genome shotgun (WGS) entry which is preliminary data.</text>
</comment>
<organism evidence="2 3">
    <name type="scientific">Adineta ricciae</name>
    <name type="common">Rotifer</name>
    <dbReference type="NCBI Taxonomy" id="249248"/>
    <lineage>
        <taxon>Eukaryota</taxon>
        <taxon>Metazoa</taxon>
        <taxon>Spiralia</taxon>
        <taxon>Gnathifera</taxon>
        <taxon>Rotifera</taxon>
        <taxon>Eurotatoria</taxon>
        <taxon>Bdelloidea</taxon>
        <taxon>Adinetida</taxon>
        <taxon>Adinetidae</taxon>
        <taxon>Adineta</taxon>
    </lineage>
</organism>
<evidence type="ECO:0000313" key="3">
    <source>
        <dbReference type="Proteomes" id="UP000663828"/>
    </source>
</evidence>
<evidence type="ECO:0000313" key="2">
    <source>
        <dbReference type="EMBL" id="CAF1652331.1"/>
    </source>
</evidence>
<dbReference type="EMBL" id="CAJNOR010010254">
    <property type="protein sequence ID" value="CAF1652331.1"/>
    <property type="molecule type" value="Genomic_DNA"/>
</dbReference>
<dbReference type="PROSITE" id="PS50106">
    <property type="entry name" value="PDZ"/>
    <property type="match status" value="1"/>
</dbReference>
<dbReference type="Proteomes" id="UP000663828">
    <property type="component" value="Unassembled WGS sequence"/>
</dbReference>
<name>A0A816EPV5_ADIRI</name>
<dbReference type="AlphaFoldDB" id="A0A816EPV5"/>
<gene>
    <name evidence="2" type="ORF">XAT740_LOCUS55228</name>
</gene>
<dbReference type="InterPro" id="IPR001478">
    <property type="entry name" value="PDZ"/>
</dbReference>
<reference evidence="2" key="1">
    <citation type="submission" date="2021-02" db="EMBL/GenBank/DDBJ databases">
        <authorList>
            <person name="Nowell W R."/>
        </authorList>
    </citation>
    <scope>NUCLEOTIDE SEQUENCE</scope>
</reference>
<sequence>MTTTPIIKVVDLYRHELLNDSFGVEWMDDNDENNPTNAKYSVISIRSVFNNHNVHLPTHIWRSLSKVLPGDIVVELNGVSTAGQTVAELEKNLKLSGNRIRIRLKSGMTSFICELPLGNDSHVEAKNRTGLKA</sequence>
<accession>A0A816EPV5</accession>
<evidence type="ECO:0000259" key="1">
    <source>
        <dbReference type="PROSITE" id="PS50106"/>
    </source>
</evidence>
<proteinExistence type="predicted"/>